<sequence>MKDTKELQAKIDKWTMKNGACRIDVTKENIWLYNGGLFQDSNVHGSELWAGDLDSTIKYLKRLKHFLNNNGFDTGRGM</sequence>
<accession>A0A0F9R4E5</accession>
<evidence type="ECO:0000313" key="1">
    <source>
        <dbReference type="EMBL" id="KKN51445.1"/>
    </source>
</evidence>
<reference evidence="1" key="1">
    <citation type="journal article" date="2015" name="Nature">
        <title>Complex archaea that bridge the gap between prokaryotes and eukaryotes.</title>
        <authorList>
            <person name="Spang A."/>
            <person name="Saw J.H."/>
            <person name="Jorgensen S.L."/>
            <person name="Zaremba-Niedzwiedzka K."/>
            <person name="Martijn J."/>
            <person name="Lind A.E."/>
            <person name="van Eijk R."/>
            <person name="Schleper C."/>
            <person name="Guy L."/>
            <person name="Ettema T.J."/>
        </authorList>
    </citation>
    <scope>NUCLEOTIDE SEQUENCE</scope>
</reference>
<name>A0A0F9R4E5_9ZZZZ</name>
<proteinExistence type="predicted"/>
<dbReference type="AlphaFoldDB" id="A0A0F9R4E5"/>
<organism evidence="1">
    <name type="scientific">marine sediment metagenome</name>
    <dbReference type="NCBI Taxonomy" id="412755"/>
    <lineage>
        <taxon>unclassified sequences</taxon>
        <taxon>metagenomes</taxon>
        <taxon>ecological metagenomes</taxon>
    </lineage>
</organism>
<gene>
    <name evidence="1" type="ORF">LCGC14_0622610</name>
</gene>
<dbReference type="EMBL" id="LAZR01001063">
    <property type="protein sequence ID" value="KKN51445.1"/>
    <property type="molecule type" value="Genomic_DNA"/>
</dbReference>
<protein>
    <submittedName>
        <fullName evidence="1">Uncharacterized protein</fullName>
    </submittedName>
</protein>
<comment type="caution">
    <text evidence="1">The sequence shown here is derived from an EMBL/GenBank/DDBJ whole genome shotgun (WGS) entry which is preliminary data.</text>
</comment>